<dbReference type="GO" id="GO:0006865">
    <property type="term" value="P:amino acid transport"/>
    <property type="evidence" value="ECO:0007669"/>
    <property type="project" value="UniProtKB-KW"/>
</dbReference>
<dbReference type="AlphaFoldDB" id="A0A975U180"/>
<dbReference type="CDD" id="cd06339">
    <property type="entry name" value="PBP1_YraM_LppC_lipoprotein-like"/>
    <property type="match status" value="1"/>
</dbReference>
<dbReference type="PANTHER" id="PTHR30483:SF6">
    <property type="entry name" value="PERIPLASMIC BINDING PROTEIN OF ABC TRANSPORTER FOR NATURAL AMINO ACIDS"/>
    <property type="match status" value="1"/>
</dbReference>
<protein>
    <submittedName>
        <fullName evidence="4">Penicillin-binding protein activator</fullName>
    </submittedName>
</protein>
<name>A0A975U180_9PROT</name>
<evidence type="ECO:0000256" key="1">
    <source>
        <dbReference type="ARBA" id="ARBA00022729"/>
    </source>
</evidence>
<dbReference type="InterPro" id="IPR028081">
    <property type="entry name" value="Leu-bd"/>
</dbReference>
<dbReference type="KEGG" id="elio:KO353_09110"/>
<dbReference type="RefSeq" id="WP_218284352.1">
    <property type="nucleotide sequence ID" value="NZ_CP076448.1"/>
</dbReference>
<keyword evidence="1" id="KW-0732">Signal</keyword>
<evidence type="ECO:0000259" key="3">
    <source>
        <dbReference type="Pfam" id="PF13458"/>
    </source>
</evidence>
<dbReference type="Pfam" id="PF13458">
    <property type="entry name" value="Peripla_BP_6"/>
    <property type="match status" value="1"/>
</dbReference>
<dbReference type="EMBL" id="CP076448">
    <property type="protein sequence ID" value="QXM23493.1"/>
    <property type="molecule type" value="Genomic_DNA"/>
</dbReference>
<evidence type="ECO:0000313" key="5">
    <source>
        <dbReference type="Proteomes" id="UP000694001"/>
    </source>
</evidence>
<evidence type="ECO:0000313" key="4">
    <source>
        <dbReference type="EMBL" id="QXM23493.1"/>
    </source>
</evidence>
<feature type="domain" description="Leucine-binding protein" evidence="3">
    <location>
        <begin position="2"/>
        <end position="354"/>
    </location>
</feature>
<evidence type="ECO:0000256" key="2">
    <source>
        <dbReference type="ARBA" id="ARBA00022970"/>
    </source>
</evidence>
<keyword evidence="2" id="KW-0029">Amino-acid transport</keyword>
<keyword evidence="2" id="KW-0813">Transport</keyword>
<proteinExistence type="predicted"/>
<dbReference type="Proteomes" id="UP000694001">
    <property type="component" value="Chromosome"/>
</dbReference>
<reference evidence="4" key="1">
    <citation type="submission" date="2021-06" db="EMBL/GenBank/DDBJ databases">
        <title>Elioraea tepida, sp. nov., a moderately thermophilic aerobic anoxygenic phototrophic bacterium isolated from an alkaline siliceous hot spring mat community in Yellowstone National Park, WY, USA.</title>
        <authorList>
            <person name="Saini M.K."/>
            <person name="Yoshida S."/>
            <person name="Sebastian A."/>
            <person name="Hirose S."/>
            <person name="Hara E."/>
            <person name="Tamaki H."/>
            <person name="Soulier N.T."/>
            <person name="Albert I."/>
            <person name="Hanada S."/>
            <person name="Bryant D.A."/>
            <person name="Tank M."/>
        </authorList>
    </citation>
    <scope>NUCLEOTIDE SEQUENCE</scope>
    <source>
        <strain evidence="4">MS-P2</strain>
    </source>
</reference>
<accession>A0A975U180</accession>
<dbReference type="PANTHER" id="PTHR30483">
    <property type="entry name" value="LEUCINE-SPECIFIC-BINDING PROTEIN"/>
    <property type="match status" value="1"/>
</dbReference>
<gene>
    <name evidence="4" type="ORF">KO353_09110</name>
</gene>
<keyword evidence="5" id="KW-1185">Reference proteome</keyword>
<organism evidence="4 5">
    <name type="scientific">Elioraea tepida</name>
    <dbReference type="NCBI Taxonomy" id="2843330"/>
    <lineage>
        <taxon>Bacteria</taxon>
        <taxon>Pseudomonadati</taxon>
        <taxon>Pseudomonadota</taxon>
        <taxon>Alphaproteobacteria</taxon>
        <taxon>Acetobacterales</taxon>
        <taxon>Elioraeaceae</taxon>
        <taxon>Elioraea</taxon>
    </lineage>
</organism>
<sequence>MRAGLLLPLSGPQAAVGRAMLDAATLALFQHEAPLVLLPKDTGGTPAGAAAAARAALAEGASILLGPLFAAETEAVGPLARAAGVNVLAFTTDASAARDNVFVLGQLPGPAVRRVVAAARSAGAERFAALVPDTPYGRAVLATFRAAVASSGGSVVREEIYAGNPAPAVQRLADYARRRGPVDAQIRAARALGTAEGRRRAAALAREARIPPPDFDALILADGGEQLRAVASLLPFYDIDNPPVRFLGTPLLAAMPDAGREPALVGTLYAAPDEARRAAFEARFAEAFGAAPPLVAGVAFDAAAIAAVLAAQGDVSRAALTDPAGFAGVFGIVRLLPDGTNQRGLALMEVTRGGARTVEPAPERFDDRVF</sequence>
<dbReference type="InterPro" id="IPR051010">
    <property type="entry name" value="BCAA_transport"/>
</dbReference>